<dbReference type="GO" id="GO:0032259">
    <property type="term" value="P:methylation"/>
    <property type="evidence" value="ECO:0007669"/>
    <property type="project" value="UniProtKB-KW"/>
</dbReference>
<dbReference type="InterPro" id="IPR002935">
    <property type="entry name" value="SAM_O-MeTrfase"/>
</dbReference>
<evidence type="ECO:0000313" key="4">
    <source>
        <dbReference type="EMBL" id="MBO1901130.1"/>
    </source>
</evidence>
<keyword evidence="1 4" id="KW-0489">Methyltransferase</keyword>
<dbReference type="CDD" id="cd02440">
    <property type="entry name" value="AdoMet_MTases"/>
    <property type="match status" value="1"/>
</dbReference>
<comment type="caution">
    <text evidence="4">The sequence shown here is derived from an EMBL/GenBank/DDBJ whole genome shotgun (WGS) entry which is preliminary data.</text>
</comment>
<dbReference type="PANTHER" id="PTHR10509:SF85">
    <property type="entry name" value="O-METHYLTRANSFERASE RV1220C-RELATED"/>
    <property type="match status" value="1"/>
</dbReference>
<name>A0A939MJ04_9MICO</name>
<sequence>MSRLERNWQYAEQYPTETDAQVRARRLSLELGVEPVSRAIAAQLSGLVAATATTAICELGTGVGVSGLALLRYAPEATLTSIEIEAEHLRQARTVFADAGIAQSRLRLIEGDAAQVLPRLNLEAYDLTVIDADPERLLDYFETALQIVRPGGTIVVPNAFAHGRVPDPAARDTVTRNLRDLLATVGDSTAIAPVLSPAGDGLLTVTRLNG</sequence>
<organism evidence="4 5">
    <name type="scientific">Leucobacter weissii</name>
    <dbReference type="NCBI Taxonomy" id="1983706"/>
    <lineage>
        <taxon>Bacteria</taxon>
        <taxon>Bacillati</taxon>
        <taxon>Actinomycetota</taxon>
        <taxon>Actinomycetes</taxon>
        <taxon>Micrococcales</taxon>
        <taxon>Microbacteriaceae</taxon>
        <taxon>Leucobacter</taxon>
    </lineage>
</organism>
<dbReference type="SUPFAM" id="SSF53335">
    <property type="entry name" value="S-adenosyl-L-methionine-dependent methyltransferases"/>
    <property type="match status" value="1"/>
</dbReference>
<dbReference type="AlphaFoldDB" id="A0A939MJ04"/>
<dbReference type="Pfam" id="PF01596">
    <property type="entry name" value="Methyltransf_3"/>
    <property type="match status" value="1"/>
</dbReference>
<evidence type="ECO:0000256" key="2">
    <source>
        <dbReference type="ARBA" id="ARBA00022679"/>
    </source>
</evidence>
<dbReference type="PANTHER" id="PTHR10509">
    <property type="entry name" value="O-METHYLTRANSFERASE-RELATED"/>
    <property type="match status" value="1"/>
</dbReference>
<keyword evidence="2" id="KW-0808">Transferase</keyword>
<dbReference type="PROSITE" id="PS51682">
    <property type="entry name" value="SAM_OMT_I"/>
    <property type="match status" value="1"/>
</dbReference>
<dbReference type="InterPro" id="IPR050362">
    <property type="entry name" value="Cation-dep_OMT"/>
</dbReference>
<gene>
    <name evidence="4" type="ORF">J4H92_04100</name>
</gene>
<keyword evidence="5" id="KW-1185">Reference proteome</keyword>
<dbReference type="GO" id="GO:0008757">
    <property type="term" value="F:S-adenosylmethionine-dependent methyltransferase activity"/>
    <property type="evidence" value="ECO:0007669"/>
    <property type="project" value="TreeGrafter"/>
</dbReference>
<dbReference type="Proteomes" id="UP000664382">
    <property type="component" value="Unassembled WGS sequence"/>
</dbReference>
<reference evidence="4" key="1">
    <citation type="submission" date="2021-03" db="EMBL/GenBank/DDBJ databases">
        <title>Leucobacter chromiisoli sp. nov., isolated from chromium-containing soil of chemical plant.</title>
        <authorList>
            <person name="Xu Z."/>
        </authorList>
    </citation>
    <scope>NUCLEOTIDE SEQUENCE</scope>
    <source>
        <strain evidence="4">S27</strain>
    </source>
</reference>
<protein>
    <submittedName>
        <fullName evidence="4">Class I SAM-dependent methyltransferase</fullName>
    </submittedName>
</protein>
<proteinExistence type="predicted"/>
<evidence type="ECO:0000256" key="3">
    <source>
        <dbReference type="ARBA" id="ARBA00022691"/>
    </source>
</evidence>
<dbReference type="EMBL" id="JAGDYM010000004">
    <property type="protein sequence ID" value="MBO1901130.1"/>
    <property type="molecule type" value="Genomic_DNA"/>
</dbReference>
<dbReference type="Gene3D" id="3.40.50.150">
    <property type="entry name" value="Vaccinia Virus protein VP39"/>
    <property type="match status" value="1"/>
</dbReference>
<dbReference type="RefSeq" id="WP_208096354.1">
    <property type="nucleotide sequence ID" value="NZ_JAGDYM010000004.1"/>
</dbReference>
<dbReference type="GO" id="GO:0008171">
    <property type="term" value="F:O-methyltransferase activity"/>
    <property type="evidence" value="ECO:0007669"/>
    <property type="project" value="InterPro"/>
</dbReference>
<dbReference type="InterPro" id="IPR029063">
    <property type="entry name" value="SAM-dependent_MTases_sf"/>
</dbReference>
<accession>A0A939MJ04</accession>
<keyword evidence="3" id="KW-0949">S-adenosyl-L-methionine</keyword>
<evidence type="ECO:0000256" key="1">
    <source>
        <dbReference type="ARBA" id="ARBA00022603"/>
    </source>
</evidence>
<evidence type="ECO:0000313" key="5">
    <source>
        <dbReference type="Proteomes" id="UP000664382"/>
    </source>
</evidence>